<evidence type="ECO:0000313" key="1">
    <source>
        <dbReference type="EMBL" id="GAF84868.1"/>
    </source>
</evidence>
<evidence type="ECO:0008006" key="2">
    <source>
        <dbReference type="Google" id="ProtNLM"/>
    </source>
</evidence>
<reference evidence="1" key="1">
    <citation type="journal article" date="2014" name="Front. Microbiol.">
        <title>High frequency of phylogenetically diverse reductive dehalogenase-homologous genes in deep subseafloor sedimentary metagenomes.</title>
        <authorList>
            <person name="Kawai M."/>
            <person name="Futagami T."/>
            <person name="Toyoda A."/>
            <person name="Takaki Y."/>
            <person name="Nishi S."/>
            <person name="Hori S."/>
            <person name="Arai W."/>
            <person name="Tsubouchi T."/>
            <person name="Morono Y."/>
            <person name="Uchiyama I."/>
            <person name="Ito T."/>
            <person name="Fujiyama A."/>
            <person name="Inagaki F."/>
            <person name="Takami H."/>
        </authorList>
    </citation>
    <scope>NUCLEOTIDE SEQUENCE</scope>
    <source>
        <strain evidence="1">Expedition CK06-06</strain>
    </source>
</reference>
<gene>
    <name evidence="1" type="ORF">S01H1_07041</name>
</gene>
<dbReference type="SUPFAM" id="SSF56281">
    <property type="entry name" value="Metallo-hydrolase/oxidoreductase"/>
    <property type="match status" value="1"/>
</dbReference>
<dbReference type="EMBL" id="BARS01003631">
    <property type="protein sequence ID" value="GAF84868.1"/>
    <property type="molecule type" value="Genomic_DNA"/>
</dbReference>
<protein>
    <recommendedName>
        <fullName evidence="2">Metallo-beta-lactamase domain-containing protein</fullName>
    </recommendedName>
</protein>
<organism evidence="1">
    <name type="scientific">marine sediment metagenome</name>
    <dbReference type="NCBI Taxonomy" id="412755"/>
    <lineage>
        <taxon>unclassified sequences</taxon>
        <taxon>metagenomes</taxon>
        <taxon>ecological metagenomes</taxon>
    </lineage>
</organism>
<feature type="non-terminal residue" evidence="1">
    <location>
        <position position="1"/>
    </location>
</feature>
<accession>X0SUJ6</accession>
<name>X0SUJ6_9ZZZZ</name>
<proteinExistence type="predicted"/>
<dbReference type="AlphaFoldDB" id="X0SUJ6"/>
<dbReference type="InterPro" id="IPR036866">
    <property type="entry name" value="RibonucZ/Hydroxyglut_hydro"/>
</dbReference>
<dbReference type="Gene3D" id="3.60.15.10">
    <property type="entry name" value="Ribonuclease Z/Hydroxyacylglutathione hydrolase-like"/>
    <property type="match status" value="1"/>
</dbReference>
<comment type="caution">
    <text evidence="1">The sequence shown here is derived from an EMBL/GenBank/DDBJ whole genome shotgun (WGS) entry which is preliminary data.</text>
</comment>
<sequence>LIHESYSTKWNERVEEIYGNSDTGRGFKGAEYKHTSTLEAAKIAEDADVKHLVLTHHIPSITPEPSLEKSYIEGMSDIYSGKITMGRDLMMIS</sequence>